<feature type="domain" description="BTB" evidence="6">
    <location>
        <begin position="4"/>
        <end position="68"/>
    </location>
</feature>
<feature type="region of interest" description="Disordered" evidence="5">
    <location>
        <begin position="164"/>
        <end position="195"/>
    </location>
</feature>
<sequence>MQLCDLSIHVNGQQTFFLNQKVVSAYSGKLKKIIRQEKRKSQIKNLSIEIGDFPGGPDGFEMVSRFCYHDGRIEITVMNVCLLHCCAIFLGMTEKVSPSNLLKQTESFLEGIFYWSWNNILATLRSCESFFTYADSYGVVQKLIYALLAKIAQHSDSVSLLASSSSSSSSPETASGFRLSSSAKTGTPTSAKPSSGKQWWFDDLALLSPVTIEKLIKNLGAYGSDNTSLILTRFIIHYLKIRVPCRSNGTIDDATTVYGGLADTAVHGVIMSGKSAFSCRGMLVILRTVSGFGVSKDCRDKLERLIGSMLDKATLDDLLISGQEKGVYYDVKLVLRLIRTFVNNDACAEMVSNQRMKMVGRLVDKYLGEISPDHNLKMSKFLGVAESLPDNARDCFDGVYRAIDMYLQSHPTISFEERSRLCRCLNYEKLSFEACKDLAKNPRIPPNVAIEALKSQKYCIPYEFVYNDTNLSDDDMIKQCLSLQHTEDMKINIEKMQKRVFELEKACRKMKDHMSFLVKHNNVIPSHNRILPRLC</sequence>
<dbReference type="OrthoDB" id="1080584at2759"/>
<evidence type="ECO:0000256" key="4">
    <source>
        <dbReference type="SAM" id="Coils"/>
    </source>
</evidence>
<dbReference type="eggNOG" id="ENOG502QPQT">
    <property type="taxonomic scope" value="Eukaryota"/>
</dbReference>
<dbReference type="InParanoid" id="B9RPY2"/>
<protein>
    <submittedName>
        <fullName evidence="8">Protein binding protein, putative</fullName>
    </submittedName>
</protein>
<evidence type="ECO:0000259" key="7">
    <source>
        <dbReference type="PROSITE" id="PS51649"/>
    </source>
</evidence>
<evidence type="ECO:0000313" key="9">
    <source>
        <dbReference type="Proteomes" id="UP000008311"/>
    </source>
</evidence>
<dbReference type="AlphaFoldDB" id="B9RPY2"/>
<dbReference type="SUPFAM" id="SSF54695">
    <property type="entry name" value="POZ domain"/>
    <property type="match status" value="1"/>
</dbReference>
<evidence type="ECO:0000256" key="2">
    <source>
        <dbReference type="ARBA" id="ARBA00022786"/>
    </source>
</evidence>
<dbReference type="EMBL" id="EQ973798">
    <property type="protein sequence ID" value="EEF46582.1"/>
    <property type="molecule type" value="Genomic_DNA"/>
</dbReference>
<dbReference type="InterPro" id="IPR043454">
    <property type="entry name" value="NPH3/RPT2-like"/>
</dbReference>
<dbReference type="KEGG" id="rcu:8286533"/>
<dbReference type="FunCoup" id="B9RPY2">
    <property type="interactions" value="704"/>
</dbReference>
<keyword evidence="9" id="KW-1185">Reference proteome</keyword>
<keyword evidence="2" id="KW-0833">Ubl conjugation pathway</keyword>
<dbReference type="GO" id="GO:0016567">
    <property type="term" value="P:protein ubiquitination"/>
    <property type="evidence" value="ECO:0007669"/>
    <property type="project" value="UniProtKB-UniPathway"/>
</dbReference>
<evidence type="ECO:0000256" key="1">
    <source>
        <dbReference type="ARBA" id="ARBA00004906"/>
    </source>
</evidence>
<evidence type="ECO:0000313" key="8">
    <source>
        <dbReference type="EMBL" id="EEF46582.1"/>
    </source>
</evidence>
<comment type="pathway">
    <text evidence="1">Protein modification; protein ubiquitination.</text>
</comment>
<dbReference type="Pfam" id="PF03000">
    <property type="entry name" value="NPH3"/>
    <property type="match status" value="1"/>
</dbReference>
<accession>B9RPY2</accession>
<dbReference type="InterPro" id="IPR000210">
    <property type="entry name" value="BTB/POZ_dom"/>
</dbReference>
<dbReference type="InterPro" id="IPR027356">
    <property type="entry name" value="NPH3_dom"/>
</dbReference>
<feature type="compositionally biased region" description="Polar residues" evidence="5">
    <location>
        <begin position="178"/>
        <end position="195"/>
    </location>
</feature>
<comment type="similarity">
    <text evidence="3">Belongs to the NPH3 family.</text>
</comment>
<evidence type="ECO:0000256" key="3">
    <source>
        <dbReference type="PROSITE-ProRule" id="PRU00982"/>
    </source>
</evidence>
<proteinExistence type="inferred from homology"/>
<dbReference type="STRING" id="3988.B9RPY2"/>
<dbReference type="Gene3D" id="3.30.710.10">
    <property type="entry name" value="Potassium Channel Kv1.1, Chain A"/>
    <property type="match status" value="1"/>
</dbReference>
<dbReference type="UniPathway" id="UPA00143"/>
<feature type="domain" description="NPH3" evidence="7">
    <location>
        <begin position="198"/>
        <end position="459"/>
    </location>
</feature>
<dbReference type="InterPro" id="IPR011333">
    <property type="entry name" value="SKP1/BTB/POZ_sf"/>
</dbReference>
<dbReference type="PANTHER" id="PTHR32370">
    <property type="entry name" value="OS12G0117600 PROTEIN"/>
    <property type="match status" value="1"/>
</dbReference>
<keyword evidence="4" id="KW-0175">Coiled coil</keyword>
<gene>
    <name evidence="8" type="ORF">RCOM_1137890</name>
</gene>
<name>B9RPY2_RICCO</name>
<feature type="coiled-coil region" evidence="4">
    <location>
        <begin position="486"/>
        <end position="513"/>
    </location>
</feature>
<reference evidence="9" key="1">
    <citation type="journal article" date="2010" name="Nat. Biotechnol.">
        <title>Draft genome sequence of the oilseed species Ricinus communis.</title>
        <authorList>
            <person name="Chan A.P."/>
            <person name="Crabtree J."/>
            <person name="Zhao Q."/>
            <person name="Lorenzi H."/>
            <person name="Orvis J."/>
            <person name="Puiu D."/>
            <person name="Melake-Berhan A."/>
            <person name="Jones K.M."/>
            <person name="Redman J."/>
            <person name="Chen G."/>
            <person name="Cahoon E.B."/>
            <person name="Gedil M."/>
            <person name="Stanke M."/>
            <person name="Haas B.J."/>
            <person name="Wortman J.R."/>
            <person name="Fraser-Liggett C.M."/>
            <person name="Ravel J."/>
            <person name="Rabinowicz P.D."/>
        </authorList>
    </citation>
    <scope>NUCLEOTIDE SEQUENCE [LARGE SCALE GENOMIC DNA]</scope>
    <source>
        <strain evidence="9">cv. Hale</strain>
    </source>
</reference>
<evidence type="ECO:0000256" key="5">
    <source>
        <dbReference type="SAM" id="MobiDB-lite"/>
    </source>
</evidence>
<dbReference type="PROSITE" id="PS51649">
    <property type="entry name" value="NPH3"/>
    <property type="match status" value="1"/>
</dbReference>
<organism evidence="8 9">
    <name type="scientific">Ricinus communis</name>
    <name type="common">Castor bean</name>
    <dbReference type="NCBI Taxonomy" id="3988"/>
    <lineage>
        <taxon>Eukaryota</taxon>
        <taxon>Viridiplantae</taxon>
        <taxon>Streptophyta</taxon>
        <taxon>Embryophyta</taxon>
        <taxon>Tracheophyta</taxon>
        <taxon>Spermatophyta</taxon>
        <taxon>Magnoliopsida</taxon>
        <taxon>eudicotyledons</taxon>
        <taxon>Gunneridae</taxon>
        <taxon>Pentapetalae</taxon>
        <taxon>rosids</taxon>
        <taxon>fabids</taxon>
        <taxon>Malpighiales</taxon>
        <taxon>Euphorbiaceae</taxon>
        <taxon>Acalyphoideae</taxon>
        <taxon>Acalypheae</taxon>
        <taxon>Ricinus</taxon>
    </lineage>
</organism>
<dbReference type="Proteomes" id="UP000008311">
    <property type="component" value="Unassembled WGS sequence"/>
</dbReference>
<dbReference type="PROSITE" id="PS50097">
    <property type="entry name" value="BTB"/>
    <property type="match status" value="1"/>
</dbReference>
<evidence type="ECO:0000259" key="6">
    <source>
        <dbReference type="PROSITE" id="PS50097"/>
    </source>
</evidence>